<gene>
    <name evidence="1" type="ORF">LCGC14_1342330</name>
</gene>
<feature type="non-terminal residue" evidence="1">
    <location>
        <position position="1"/>
    </location>
</feature>
<reference evidence="1" key="1">
    <citation type="journal article" date="2015" name="Nature">
        <title>Complex archaea that bridge the gap between prokaryotes and eukaryotes.</title>
        <authorList>
            <person name="Spang A."/>
            <person name="Saw J.H."/>
            <person name="Jorgensen S.L."/>
            <person name="Zaremba-Niedzwiedzka K."/>
            <person name="Martijn J."/>
            <person name="Lind A.E."/>
            <person name="van Eijk R."/>
            <person name="Schleper C."/>
            <person name="Guy L."/>
            <person name="Ettema T.J."/>
        </authorList>
    </citation>
    <scope>NUCLEOTIDE SEQUENCE</scope>
</reference>
<name>A0A0F9MU57_9ZZZZ</name>
<dbReference type="AlphaFoldDB" id="A0A0F9MU57"/>
<sequence>IVLIALLKSKGINDKRIISQVLKSSKRGLNLIHSKHIKHTRINDKAFFKHLLKPRSFSKDFLLVEKIEIICTEIDNRILKRYYNNKSNVLFQEFIDFLLDYLLTFKSTHLSFDLYTHIKDNYKIENKTNVVRETLKAGKYTLEQLKLVNELIDHIDYINYLNNDITKLQRLRMKSSFDFNGYTIDLINDVEKFANENKDLKSIYNRLKFTEGKLENKLLYNELTQLKQNLHETLYTINYGITTSDSASSKNKANISNELSTGVMPFYESGALELTDKQFNQLHINTIFCNKLNTKFIKALKNGRYNNHSIDGSLTIISEGKNRYNKGKFNKSYFIHYQYNTTIEQEKSFKRLLKNLEISCKNNAKYDDYDNFKDFIRCTYNFPYYNQRDNFKTFKQHFKDNVKSNLNVKYSYVYPYAIKQSSLQKKKFLSFISWNNNIWKDYSFRSHINNDLANIIYNLDLNRLISDFYNPKNQLLFTYRKQRIFLRHLMIEINKTYSIRFNKFLYNLIKETNDRIYLFETYGIKALVNQIRDLKQFHDSFKAKRSLKAIRTKHLIKKLTELIPLRKQHLEVLKWVNQTLENNLKAFNPSSVLIQSILHQNIQLYLRKTIIRKIDISRPPKELVLMACNNLKSINVDFMDTMPIHIKTESTGLTKFDEILYCNDNYKIEYIDKETKINIIALFKAITKFDRYFDLNDLYKVILNSNINEKTKLKDYIYKEKYILNT</sequence>
<accession>A0A0F9MU57</accession>
<comment type="caution">
    <text evidence="1">The sequence shown here is derived from an EMBL/GenBank/DDBJ whole genome shotgun (WGS) entry which is preliminary data.</text>
</comment>
<evidence type="ECO:0000313" key="1">
    <source>
        <dbReference type="EMBL" id="KKM80190.1"/>
    </source>
</evidence>
<proteinExistence type="predicted"/>
<dbReference type="EMBL" id="LAZR01008220">
    <property type="protein sequence ID" value="KKM80190.1"/>
    <property type="molecule type" value="Genomic_DNA"/>
</dbReference>
<protein>
    <submittedName>
        <fullName evidence="1">Uncharacterized protein</fullName>
    </submittedName>
</protein>
<organism evidence="1">
    <name type="scientific">marine sediment metagenome</name>
    <dbReference type="NCBI Taxonomy" id="412755"/>
    <lineage>
        <taxon>unclassified sequences</taxon>
        <taxon>metagenomes</taxon>
        <taxon>ecological metagenomes</taxon>
    </lineage>
</organism>